<proteinExistence type="predicted"/>
<evidence type="ECO:0000313" key="4">
    <source>
        <dbReference type="Proteomes" id="UP000548423"/>
    </source>
</evidence>
<feature type="transmembrane region" description="Helical" evidence="2">
    <location>
        <begin position="6"/>
        <end position="23"/>
    </location>
</feature>
<reference evidence="4" key="1">
    <citation type="submission" date="2020-07" db="EMBL/GenBank/DDBJ databases">
        <authorList>
            <person name="Partida-Martinez L."/>
            <person name="Huntemann M."/>
            <person name="Clum A."/>
            <person name="Wang J."/>
            <person name="Palaniappan K."/>
            <person name="Ritter S."/>
            <person name="Chen I.-M."/>
            <person name="Stamatis D."/>
            <person name="Reddy T."/>
            <person name="O'Malley R."/>
            <person name="Daum C."/>
            <person name="Shapiro N."/>
            <person name="Ivanova N."/>
            <person name="Kyrpides N."/>
            <person name="Woyke T."/>
        </authorList>
    </citation>
    <scope>NUCLEOTIDE SEQUENCE [LARGE SCALE GENOMIC DNA]</scope>
    <source>
        <strain evidence="4">AT2.8</strain>
    </source>
</reference>
<protein>
    <submittedName>
        <fullName evidence="3">C4-dicarboxylate transporter</fullName>
    </submittedName>
</protein>
<dbReference type="AlphaFoldDB" id="A0A852T6E5"/>
<sequence length="83" mass="9572">MKSYIIGTMIMIIVGVMVATYFFEKHPELTSPRQNQPIEKQEAKGSEPPQLSPLRPFLKMIQLVTRYKTTNYKLPSIKEVIGF</sequence>
<accession>A0A852T6E5</accession>
<evidence type="ECO:0000313" key="3">
    <source>
        <dbReference type="EMBL" id="NYE04312.1"/>
    </source>
</evidence>
<evidence type="ECO:0000256" key="2">
    <source>
        <dbReference type="SAM" id="Phobius"/>
    </source>
</evidence>
<reference evidence="4" key="2">
    <citation type="submission" date="2020-08" db="EMBL/GenBank/DDBJ databases">
        <title>The Agave Microbiome: Exploring the role of microbial communities in plant adaptations to desert environments.</title>
        <authorList>
            <person name="Partida-Martinez L.P."/>
        </authorList>
    </citation>
    <scope>NUCLEOTIDE SEQUENCE [LARGE SCALE GENOMIC DNA]</scope>
    <source>
        <strain evidence="4">AT2.8</strain>
    </source>
</reference>
<keyword evidence="2" id="KW-1133">Transmembrane helix</keyword>
<gene>
    <name evidence="3" type="ORF">F4694_001056</name>
</gene>
<feature type="region of interest" description="Disordered" evidence="1">
    <location>
        <begin position="30"/>
        <end position="53"/>
    </location>
</feature>
<evidence type="ECO:0000256" key="1">
    <source>
        <dbReference type="SAM" id="MobiDB-lite"/>
    </source>
</evidence>
<dbReference type="Proteomes" id="UP000548423">
    <property type="component" value="Unassembled WGS sequence"/>
</dbReference>
<name>A0A852T6E5_9BACI</name>
<keyword evidence="2" id="KW-0472">Membrane</keyword>
<comment type="caution">
    <text evidence="3">The sequence shown here is derived from an EMBL/GenBank/DDBJ whole genome shotgun (WGS) entry which is preliminary data.</text>
</comment>
<dbReference type="EMBL" id="JACCBX010000002">
    <property type="protein sequence ID" value="NYE04312.1"/>
    <property type="molecule type" value="Genomic_DNA"/>
</dbReference>
<organism evidence="3 4">
    <name type="scientific">Neobacillus niacini</name>
    <dbReference type="NCBI Taxonomy" id="86668"/>
    <lineage>
        <taxon>Bacteria</taxon>
        <taxon>Bacillati</taxon>
        <taxon>Bacillota</taxon>
        <taxon>Bacilli</taxon>
        <taxon>Bacillales</taxon>
        <taxon>Bacillaceae</taxon>
        <taxon>Neobacillus</taxon>
    </lineage>
</organism>
<keyword evidence="2" id="KW-0812">Transmembrane</keyword>